<keyword evidence="1" id="KW-0472">Membrane</keyword>
<evidence type="ECO:0000313" key="3">
    <source>
        <dbReference type="Proteomes" id="UP000290660"/>
    </source>
</evidence>
<keyword evidence="1" id="KW-1133">Transmembrane helix</keyword>
<dbReference type="Proteomes" id="UP000290660">
    <property type="component" value="Unassembled WGS sequence"/>
</dbReference>
<feature type="transmembrane region" description="Helical" evidence="1">
    <location>
        <begin position="34"/>
        <end position="54"/>
    </location>
</feature>
<feature type="transmembrane region" description="Helical" evidence="1">
    <location>
        <begin position="60"/>
        <end position="78"/>
    </location>
</feature>
<gene>
    <name evidence="2" type="ORF">EI538_21525</name>
</gene>
<evidence type="ECO:0000313" key="2">
    <source>
        <dbReference type="EMBL" id="RXQ26415.1"/>
    </source>
</evidence>
<comment type="caution">
    <text evidence="2">The sequence shown here is derived from an EMBL/GenBank/DDBJ whole genome shotgun (WGS) entry which is preliminary data.</text>
</comment>
<protein>
    <submittedName>
        <fullName evidence="2">Uncharacterized protein</fullName>
    </submittedName>
</protein>
<sequence length="92" mass="10491">MNKETIKCPFCFKESELGVRVCTGCHSKISYGEVSAWSALLIGTILTVIAFFILYISQSFLLTVIIFFALAISTRLYIRKKFAHRAIFTHQH</sequence>
<proteinExistence type="predicted"/>
<dbReference type="AlphaFoldDB" id="A0A3V8I9W5"/>
<dbReference type="RefSeq" id="WP_087833833.1">
    <property type="nucleotide sequence ID" value="NZ_JASMSH010000010.1"/>
</dbReference>
<reference evidence="2 3" key="1">
    <citation type="submission" date="2018-12" db="EMBL/GenBank/DDBJ databases">
        <title>Identification of serotype of rogose Salmonella by whole genome sequencing.</title>
        <authorList>
            <person name="Sacchi C.T."/>
            <person name="Goncalves C.R."/>
            <person name="Tiba-Casas M.R."/>
        </authorList>
    </citation>
    <scope>NUCLEOTIDE SEQUENCE [LARGE SCALE GENOMIC DNA]</scope>
    <source>
        <strain evidence="2 3">169_17</strain>
    </source>
</reference>
<dbReference type="EMBL" id="RSEO01000036">
    <property type="protein sequence ID" value="RXQ26415.1"/>
    <property type="molecule type" value="Genomic_DNA"/>
</dbReference>
<accession>A0A3V8I9W5</accession>
<organism evidence="2 3">
    <name type="scientific">Salmonella enterica</name>
    <name type="common">Salmonella choleraesuis</name>
    <dbReference type="NCBI Taxonomy" id="28901"/>
    <lineage>
        <taxon>Bacteria</taxon>
        <taxon>Pseudomonadati</taxon>
        <taxon>Pseudomonadota</taxon>
        <taxon>Gammaproteobacteria</taxon>
        <taxon>Enterobacterales</taxon>
        <taxon>Enterobacteriaceae</taxon>
        <taxon>Salmonella</taxon>
    </lineage>
</organism>
<name>A0A3V8I9W5_SALER</name>
<evidence type="ECO:0000256" key="1">
    <source>
        <dbReference type="SAM" id="Phobius"/>
    </source>
</evidence>
<keyword evidence="1" id="KW-0812">Transmembrane</keyword>